<name>A0ABS6J4X0_9RHOB</name>
<evidence type="ECO:0000256" key="1">
    <source>
        <dbReference type="ARBA" id="ARBA00005260"/>
    </source>
</evidence>
<dbReference type="Pfam" id="PF02583">
    <property type="entry name" value="Trns_repr_metal"/>
    <property type="match status" value="1"/>
</dbReference>
<dbReference type="PANTHER" id="PTHR33677">
    <property type="entry name" value="TRANSCRIPTIONAL REPRESSOR FRMR-RELATED"/>
    <property type="match status" value="1"/>
</dbReference>
<accession>A0ABS6J4X0</accession>
<proteinExistence type="inferred from homology"/>
<organism evidence="2 3">
    <name type="scientific">Paragemmobacter amnigenus</name>
    <dbReference type="NCBI Taxonomy" id="2852097"/>
    <lineage>
        <taxon>Bacteria</taxon>
        <taxon>Pseudomonadati</taxon>
        <taxon>Pseudomonadota</taxon>
        <taxon>Alphaproteobacteria</taxon>
        <taxon>Rhodobacterales</taxon>
        <taxon>Paracoccaceae</taxon>
        <taxon>Paragemmobacter</taxon>
    </lineage>
</organism>
<sequence>MAEDHTHASHPAIATRLKRAEGHLRRVIGMIEEGRPCVDLATQLHAVERAVAEAKRALIHDHIDHCLTGAGTHDLAEIKSLTKLL</sequence>
<dbReference type="EMBL" id="JAAATX020000009">
    <property type="protein sequence ID" value="MBU9698811.1"/>
    <property type="molecule type" value="Genomic_DNA"/>
</dbReference>
<dbReference type="InterPro" id="IPR038390">
    <property type="entry name" value="Metal_Tscrpt_repr_sf"/>
</dbReference>
<gene>
    <name evidence="2" type="ORF">GU927_013250</name>
</gene>
<dbReference type="Gene3D" id="1.20.58.1000">
    <property type="entry name" value="Metal-sensitive repressor, helix protomer"/>
    <property type="match status" value="1"/>
</dbReference>
<comment type="caution">
    <text evidence="2">The sequence shown here is derived from an EMBL/GenBank/DDBJ whole genome shotgun (WGS) entry which is preliminary data.</text>
</comment>
<keyword evidence="3" id="KW-1185">Reference proteome</keyword>
<dbReference type="RefSeq" id="WP_161762931.1">
    <property type="nucleotide sequence ID" value="NZ_JAAATX020000009.1"/>
</dbReference>
<evidence type="ECO:0000313" key="3">
    <source>
        <dbReference type="Proteomes" id="UP000731907"/>
    </source>
</evidence>
<reference evidence="2 3" key="1">
    <citation type="submission" date="2021-06" db="EMBL/GenBank/DDBJ databases">
        <title>Rhodobacteraceae bacterium strain HSP-20.</title>
        <authorList>
            <person name="Chen W.-M."/>
        </authorList>
    </citation>
    <scope>NUCLEOTIDE SEQUENCE [LARGE SCALE GENOMIC DNA]</scope>
    <source>
        <strain evidence="2 3">HSP-20</strain>
    </source>
</reference>
<dbReference type="InterPro" id="IPR003735">
    <property type="entry name" value="Metal_Tscrpt_repr"/>
</dbReference>
<dbReference type="Proteomes" id="UP000731907">
    <property type="component" value="Unassembled WGS sequence"/>
</dbReference>
<comment type="similarity">
    <text evidence="1">Belongs to the FrmR/RcnR family.</text>
</comment>
<evidence type="ECO:0000313" key="2">
    <source>
        <dbReference type="EMBL" id="MBU9698811.1"/>
    </source>
</evidence>
<protein>
    <submittedName>
        <fullName evidence="2">Metal-sensing transcriptional repressor</fullName>
    </submittedName>
</protein>